<dbReference type="STRING" id="1314773.A0A3N2Q8Z9"/>
<gene>
    <name evidence="12" type="ORF">SODALDRAFT_289116</name>
</gene>
<dbReference type="EC" id="4.3.1.17" evidence="5"/>
<dbReference type="GO" id="GO:0006565">
    <property type="term" value="P:L-serine catabolic process"/>
    <property type="evidence" value="ECO:0007669"/>
    <property type="project" value="TreeGrafter"/>
</dbReference>
<comment type="pathway">
    <text evidence="3">Carbohydrate biosynthesis; gluconeogenesis.</text>
</comment>
<evidence type="ECO:0000313" key="12">
    <source>
        <dbReference type="EMBL" id="ROT43232.1"/>
    </source>
</evidence>
<keyword evidence="8" id="KW-0663">Pyridoxal phosphate</keyword>
<dbReference type="GeneID" id="39577093"/>
<evidence type="ECO:0000256" key="1">
    <source>
        <dbReference type="ARBA" id="ARBA00001933"/>
    </source>
</evidence>
<dbReference type="RefSeq" id="XP_028471038.1">
    <property type="nucleotide sequence ID" value="XM_028608615.1"/>
</dbReference>
<dbReference type="InterPro" id="IPR001926">
    <property type="entry name" value="TrpB-like_PALP"/>
</dbReference>
<protein>
    <recommendedName>
        <fullName evidence="5">L-serine ammonia-lyase</fullName>
        <ecNumber evidence="5">4.3.1.17</ecNumber>
    </recommendedName>
</protein>
<dbReference type="FunFam" id="3.40.50.1100:FF:000040">
    <property type="entry name" value="L-serine dehydratase, putative"/>
    <property type="match status" value="1"/>
</dbReference>
<evidence type="ECO:0000256" key="6">
    <source>
        <dbReference type="ARBA" id="ARBA00022432"/>
    </source>
</evidence>
<evidence type="ECO:0000256" key="5">
    <source>
        <dbReference type="ARBA" id="ARBA00012093"/>
    </source>
</evidence>
<sequence length="387" mass="40240">MGSVDAGAKLPWIETPLIASAQLSRAAECNIFLKLENLQPSGSFKSRGVGNFTLRAAAAAAASPSPDVHFYCSSGGNAGLACATSALALNRSATIVTPTTTSALMISKLKLLNAHVEQFGNNWAEADKHLRENLLAKDPNGVYVPPFDHPHVWDGAATMIDELVSQFPRDLDLHGLVCSVGGGGLLNGLFQGLEAFERDPSGSPPWPRGKPPSVVAVETCGAHSLHASIEAGEHVTLPGITSIATSLGAVRVSDKTWEWAERKAVLGPKREAKRAAAAAAAAAAVSSCAGAAGLESVTVSDAEAALACVRFADDARFLVETACGATIAVCYNGELRRTLGRGLTDAEWREKNVVLVVCGGSGVSLEILEGYREKYGDMVQAGIPAPS</sequence>
<evidence type="ECO:0000256" key="4">
    <source>
        <dbReference type="ARBA" id="ARBA00010869"/>
    </source>
</evidence>
<dbReference type="GO" id="GO:0003941">
    <property type="term" value="F:L-serine ammonia-lyase activity"/>
    <property type="evidence" value="ECO:0007669"/>
    <property type="project" value="UniProtKB-EC"/>
</dbReference>
<keyword evidence="13" id="KW-1185">Reference proteome</keyword>
<evidence type="ECO:0000259" key="11">
    <source>
        <dbReference type="Pfam" id="PF00291"/>
    </source>
</evidence>
<dbReference type="GO" id="GO:0005737">
    <property type="term" value="C:cytoplasm"/>
    <property type="evidence" value="ECO:0007669"/>
    <property type="project" value="UniProtKB-SubCell"/>
</dbReference>
<proteinExistence type="inferred from homology"/>
<dbReference type="SUPFAM" id="SSF53686">
    <property type="entry name" value="Tryptophan synthase beta subunit-like PLP-dependent enzymes"/>
    <property type="match status" value="1"/>
</dbReference>
<dbReference type="InterPro" id="IPR050147">
    <property type="entry name" value="Ser/Thr_Dehydratase"/>
</dbReference>
<dbReference type="PROSITE" id="PS00165">
    <property type="entry name" value="DEHYDRATASE_SER_THR"/>
    <property type="match status" value="1"/>
</dbReference>
<evidence type="ECO:0000256" key="8">
    <source>
        <dbReference type="ARBA" id="ARBA00022898"/>
    </source>
</evidence>
<dbReference type="GO" id="GO:0004794">
    <property type="term" value="F:threonine deaminase activity"/>
    <property type="evidence" value="ECO:0007669"/>
    <property type="project" value="TreeGrafter"/>
</dbReference>
<comment type="catalytic activity">
    <reaction evidence="10">
        <text>L-serine = pyruvate + NH4(+)</text>
        <dbReference type="Rhea" id="RHEA:19169"/>
        <dbReference type="ChEBI" id="CHEBI:15361"/>
        <dbReference type="ChEBI" id="CHEBI:28938"/>
        <dbReference type="ChEBI" id="CHEBI:33384"/>
        <dbReference type="EC" id="4.3.1.17"/>
    </reaction>
</comment>
<dbReference type="Gene3D" id="3.40.50.1100">
    <property type="match status" value="2"/>
</dbReference>
<dbReference type="Proteomes" id="UP000272025">
    <property type="component" value="Unassembled WGS sequence"/>
</dbReference>
<keyword evidence="6" id="KW-0312">Gluconeogenesis</keyword>
<dbReference type="GO" id="GO:0009097">
    <property type="term" value="P:isoleucine biosynthetic process"/>
    <property type="evidence" value="ECO:0007669"/>
    <property type="project" value="TreeGrafter"/>
</dbReference>
<evidence type="ECO:0000313" key="13">
    <source>
        <dbReference type="Proteomes" id="UP000272025"/>
    </source>
</evidence>
<comment type="cofactor">
    <cofactor evidence="1">
        <name>pyridoxal 5'-phosphate</name>
        <dbReference type="ChEBI" id="CHEBI:597326"/>
    </cofactor>
</comment>
<dbReference type="GO" id="GO:0030170">
    <property type="term" value="F:pyridoxal phosphate binding"/>
    <property type="evidence" value="ECO:0007669"/>
    <property type="project" value="InterPro"/>
</dbReference>
<accession>A0A3N2Q8Z9</accession>
<dbReference type="PANTHER" id="PTHR48078:SF2">
    <property type="entry name" value="CATABOLIC L-SERINE_THREONINE DEHYDRATASE"/>
    <property type="match status" value="1"/>
</dbReference>
<comment type="subcellular location">
    <subcellularLocation>
        <location evidence="2">Cytoplasm</location>
    </subcellularLocation>
</comment>
<comment type="similarity">
    <text evidence="4">Belongs to the serine/threonine dehydratase family.</text>
</comment>
<evidence type="ECO:0000256" key="10">
    <source>
        <dbReference type="ARBA" id="ARBA00049406"/>
    </source>
</evidence>
<dbReference type="AlphaFoldDB" id="A0A3N2Q8Z9"/>
<dbReference type="Pfam" id="PF00291">
    <property type="entry name" value="PALP"/>
    <property type="match status" value="1"/>
</dbReference>
<keyword evidence="7" id="KW-0963">Cytoplasm</keyword>
<dbReference type="GO" id="GO:0006094">
    <property type="term" value="P:gluconeogenesis"/>
    <property type="evidence" value="ECO:0007669"/>
    <property type="project" value="UniProtKB-KW"/>
</dbReference>
<keyword evidence="9" id="KW-0456">Lyase</keyword>
<feature type="domain" description="Tryptophan synthase beta chain-like PALP" evidence="11">
    <location>
        <begin position="13"/>
        <end position="291"/>
    </location>
</feature>
<evidence type="ECO:0000256" key="7">
    <source>
        <dbReference type="ARBA" id="ARBA00022490"/>
    </source>
</evidence>
<dbReference type="OrthoDB" id="7773036at2759"/>
<dbReference type="GO" id="GO:0006567">
    <property type="term" value="P:L-threonine catabolic process"/>
    <property type="evidence" value="ECO:0007669"/>
    <property type="project" value="TreeGrafter"/>
</dbReference>
<evidence type="ECO:0000256" key="9">
    <source>
        <dbReference type="ARBA" id="ARBA00023239"/>
    </source>
</evidence>
<evidence type="ECO:0000256" key="2">
    <source>
        <dbReference type="ARBA" id="ARBA00004496"/>
    </source>
</evidence>
<organism evidence="12 13">
    <name type="scientific">Sodiomyces alkalinus (strain CBS 110278 / VKM F-3762 / F11)</name>
    <name type="common">Alkaliphilic filamentous fungus</name>
    <dbReference type="NCBI Taxonomy" id="1314773"/>
    <lineage>
        <taxon>Eukaryota</taxon>
        <taxon>Fungi</taxon>
        <taxon>Dikarya</taxon>
        <taxon>Ascomycota</taxon>
        <taxon>Pezizomycotina</taxon>
        <taxon>Sordariomycetes</taxon>
        <taxon>Hypocreomycetidae</taxon>
        <taxon>Glomerellales</taxon>
        <taxon>Plectosphaerellaceae</taxon>
        <taxon>Sodiomyces</taxon>
    </lineage>
</organism>
<dbReference type="PANTHER" id="PTHR48078">
    <property type="entry name" value="THREONINE DEHYDRATASE, MITOCHONDRIAL-RELATED"/>
    <property type="match status" value="1"/>
</dbReference>
<reference evidence="12 13" key="1">
    <citation type="journal article" date="2018" name="Mol. Ecol.">
        <title>The obligate alkalophilic soda-lake fungus Sodiomyces alkalinus has shifted to a protein diet.</title>
        <authorList>
            <person name="Grum-Grzhimaylo A.A."/>
            <person name="Falkoski D.L."/>
            <person name="van den Heuvel J."/>
            <person name="Valero-Jimenez C.A."/>
            <person name="Min B."/>
            <person name="Choi I.G."/>
            <person name="Lipzen A."/>
            <person name="Daum C.G."/>
            <person name="Aanen D.K."/>
            <person name="Tsang A."/>
            <person name="Henrissat B."/>
            <person name="Bilanenko E.N."/>
            <person name="de Vries R.P."/>
            <person name="van Kan J.A.L."/>
            <person name="Grigoriev I.V."/>
            <person name="Debets A.J.M."/>
        </authorList>
    </citation>
    <scope>NUCLEOTIDE SEQUENCE [LARGE SCALE GENOMIC DNA]</scope>
    <source>
        <strain evidence="12 13">F11</strain>
    </source>
</reference>
<name>A0A3N2Q8Z9_SODAK</name>
<dbReference type="InterPro" id="IPR000634">
    <property type="entry name" value="Ser/Thr_deHydtase_PyrdxlP-BS"/>
</dbReference>
<dbReference type="EMBL" id="ML119051">
    <property type="protein sequence ID" value="ROT43232.1"/>
    <property type="molecule type" value="Genomic_DNA"/>
</dbReference>
<evidence type="ECO:0000256" key="3">
    <source>
        <dbReference type="ARBA" id="ARBA00004742"/>
    </source>
</evidence>
<dbReference type="InterPro" id="IPR036052">
    <property type="entry name" value="TrpB-like_PALP_sf"/>
</dbReference>